<keyword evidence="2" id="KW-1185">Reference proteome</keyword>
<accession>A0ACA9K401</accession>
<gene>
    <name evidence="1" type="ORF">ACOLOM_LOCUS768</name>
</gene>
<sequence length="483" mass="55563">MGKPPRYETGSDRYDNPGGRIKAIKTWDDIEHDSEDEFHAGREKILLDTYEDQDYGIADEKFDETELSEEEVFALETGGTSEDDDKGGEFGEDSETSSGEGSNLDATWGSRKKYYYDADEVDDLEEAREEEKEALRLQKKRINQMSEEDFLEHGELSGFKVSDKTRKDEIDGDFRQILLDRNLREHPVINALVELKVTLDKLDKLELSVGSLIKTFIDDLDQTDEVSTNIEVEKMDKGEQEEEPQSLVYDKDEEISQVQPTLVVEEEFVSFKKPSNKRKLESTDFGDLDTLDDVDAEDKAQRRKSLRHYVARIDQKLVKHDRAILQSGDVDVPYKDPNNSKNNKIPGNKEENDADLDDQYLNDDINAAIDIGSEDDFYKAVKNAKKAAKEKTIQSEKSEIIYEDETLPDGAKRQINYQILKNKGLTPRRKKEQRNPRVKHRSKYEKAKKKIKSFKRVFTQLEGSYGGEKTGIKTDLSRSIRFH</sequence>
<dbReference type="EMBL" id="CAJVPT010000831">
    <property type="protein sequence ID" value="CAG8451367.1"/>
    <property type="molecule type" value="Genomic_DNA"/>
</dbReference>
<protein>
    <submittedName>
        <fullName evidence="1">13614_t:CDS:1</fullName>
    </submittedName>
</protein>
<evidence type="ECO:0000313" key="2">
    <source>
        <dbReference type="Proteomes" id="UP000789525"/>
    </source>
</evidence>
<name>A0ACA9K401_9GLOM</name>
<dbReference type="Proteomes" id="UP000789525">
    <property type="component" value="Unassembled WGS sequence"/>
</dbReference>
<organism evidence="1 2">
    <name type="scientific">Acaulospora colombiana</name>
    <dbReference type="NCBI Taxonomy" id="27376"/>
    <lineage>
        <taxon>Eukaryota</taxon>
        <taxon>Fungi</taxon>
        <taxon>Fungi incertae sedis</taxon>
        <taxon>Mucoromycota</taxon>
        <taxon>Glomeromycotina</taxon>
        <taxon>Glomeromycetes</taxon>
        <taxon>Diversisporales</taxon>
        <taxon>Acaulosporaceae</taxon>
        <taxon>Acaulospora</taxon>
    </lineage>
</organism>
<evidence type="ECO:0000313" key="1">
    <source>
        <dbReference type="EMBL" id="CAG8451367.1"/>
    </source>
</evidence>
<proteinExistence type="predicted"/>
<reference evidence="1" key="1">
    <citation type="submission" date="2021-06" db="EMBL/GenBank/DDBJ databases">
        <authorList>
            <person name="Kallberg Y."/>
            <person name="Tangrot J."/>
            <person name="Rosling A."/>
        </authorList>
    </citation>
    <scope>NUCLEOTIDE SEQUENCE</scope>
    <source>
        <strain evidence="1">CL356</strain>
    </source>
</reference>
<comment type="caution">
    <text evidence="1">The sequence shown here is derived from an EMBL/GenBank/DDBJ whole genome shotgun (WGS) entry which is preliminary data.</text>
</comment>